<name>A0ABN7AMI8_9HEMI</name>
<evidence type="ECO:0000256" key="1">
    <source>
        <dbReference type="ARBA" id="ARBA00022690"/>
    </source>
</evidence>
<dbReference type="InterPro" id="IPR042178">
    <property type="entry name" value="Serpin_sf_1"/>
</dbReference>
<dbReference type="Pfam" id="PF00079">
    <property type="entry name" value="Serpin"/>
    <property type="match status" value="2"/>
</dbReference>
<dbReference type="InterPro" id="IPR023796">
    <property type="entry name" value="Serpin_dom"/>
</dbReference>
<evidence type="ECO:0000256" key="4">
    <source>
        <dbReference type="SAM" id="MobiDB-lite"/>
    </source>
</evidence>
<evidence type="ECO:0000256" key="3">
    <source>
        <dbReference type="RuleBase" id="RU000411"/>
    </source>
</evidence>
<dbReference type="PANTHER" id="PTHR11461:SF292">
    <property type="entry name" value="SERPIN 100A"/>
    <property type="match status" value="1"/>
</dbReference>
<comment type="similarity">
    <text evidence="3">Belongs to the serpin family.</text>
</comment>
<dbReference type="InterPro" id="IPR000215">
    <property type="entry name" value="Serpin_fam"/>
</dbReference>
<dbReference type="PANTHER" id="PTHR11461">
    <property type="entry name" value="SERINE PROTEASE INHIBITOR, SERPIN"/>
    <property type="match status" value="1"/>
</dbReference>
<keyword evidence="1 7" id="KW-0646">Protease inhibitor</keyword>
<keyword evidence="2 7" id="KW-0722">Serine protease inhibitor</keyword>
<reference evidence="7 8" key="1">
    <citation type="submission" date="2023-09" db="EMBL/GenBank/DDBJ databases">
        <title>Nesidiocoris tenuis whole genome shotgun sequence.</title>
        <authorList>
            <person name="Shibata T."/>
            <person name="Shimoda M."/>
            <person name="Kobayashi T."/>
            <person name="Uehara T."/>
        </authorList>
    </citation>
    <scope>NUCLEOTIDE SEQUENCE [LARGE SCALE GENOMIC DNA]</scope>
    <source>
        <strain evidence="7 8">Japan</strain>
    </source>
</reference>
<dbReference type="CDD" id="cd00172">
    <property type="entry name" value="serpin"/>
    <property type="match status" value="1"/>
</dbReference>
<organism evidence="7 8">
    <name type="scientific">Nesidiocoris tenuis</name>
    <dbReference type="NCBI Taxonomy" id="355587"/>
    <lineage>
        <taxon>Eukaryota</taxon>
        <taxon>Metazoa</taxon>
        <taxon>Ecdysozoa</taxon>
        <taxon>Arthropoda</taxon>
        <taxon>Hexapoda</taxon>
        <taxon>Insecta</taxon>
        <taxon>Pterygota</taxon>
        <taxon>Neoptera</taxon>
        <taxon>Paraneoptera</taxon>
        <taxon>Hemiptera</taxon>
        <taxon>Heteroptera</taxon>
        <taxon>Panheteroptera</taxon>
        <taxon>Cimicomorpha</taxon>
        <taxon>Miridae</taxon>
        <taxon>Dicyphina</taxon>
        <taxon>Nesidiocoris</taxon>
    </lineage>
</organism>
<dbReference type="EMBL" id="AP028912">
    <property type="protein sequence ID" value="BES93441.1"/>
    <property type="molecule type" value="Genomic_DNA"/>
</dbReference>
<feature type="chain" id="PRO_5045634220" evidence="5">
    <location>
        <begin position="20"/>
        <end position="605"/>
    </location>
</feature>
<evidence type="ECO:0000256" key="5">
    <source>
        <dbReference type="SAM" id="SignalP"/>
    </source>
</evidence>
<dbReference type="InterPro" id="IPR042185">
    <property type="entry name" value="Serpin_sf_2"/>
</dbReference>
<dbReference type="GO" id="GO:0004867">
    <property type="term" value="F:serine-type endopeptidase inhibitor activity"/>
    <property type="evidence" value="ECO:0007669"/>
    <property type="project" value="UniProtKB-KW"/>
</dbReference>
<dbReference type="SMART" id="SM00093">
    <property type="entry name" value="SERPIN"/>
    <property type="match status" value="1"/>
</dbReference>
<evidence type="ECO:0000256" key="2">
    <source>
        <dbReference type="ARBA" id="ARBA00022900"/>
    </source>
</evidence>
<evidence type="ECO:0000313" key="8">
    <source>
        <dbReference type="Proteomes" id="UP001307889"/>
    </source>
</evidence>
<dbReference type="Gene3D" id="3.30.497.10">
    <property type="entry name" value="Antithrombin, subunit I, domain 2"/>
    <property type="match status" value="2"/>
</dbReference>
<keyword evidence="5" id="KW-0732">Signal</keyword>
<evidence type="ECO:0000313" key="7">
    <source>
        <dbReference type="EMBL" id="BES93441.1"/>
    </source>
</evidence>
<proteinExistence type="inferred from homology"/>
<feature type="signal peptide" evidence="5">
    <location>
        <begin position="1"/>
        <end position="19"/>
    </location>
</feature>
<sequence>MNRKIILYALLAIVGLSEGKSVRQLLVRTNFVGEGSNDLAINLLQQHEGKRDENVVFSPLGYNAILALLAEGARGETRNQLAKALNFPEDTYAVRSTYKTILTSMTEHGVLNQPELKSWFYVYKNNSIEEAYKNVMKNSYLIDIKEVDRYDQDDKTQPASDQKVMNDEGSKADSSEEKDEIKENSSEEKKDKNEKKKGENLKNKGEDKSDENSKDSSEEKDEIKENSSEEKKDKNEKNKGEDKSDENSKDSSEENVTDNLAVESDINTEQNIQVTAVPEQDGVNNVENDDKPEAIQESSTENDSIREATTQFDDQPISAETTTENFASNTINEDDEKSGQKKDAAMLEEIIARNLKSEIRGEKEMMSALSANRLSSLDGNLRPNSRMIVFNALYFRGNWTTPMASKEDKVPFYTGNGEESKMVEAMSGSGEMELGSVPELGATALDIPYQGGRYSMLIIRPDRRDGLDEVLKKLDGFSFKNMGQYLTKRQVNACLPKFRFYTISKPKDALLKSGIKDIFGEEADLSGITGSKGLYLDDLVQLVTLDVDESSSSNIQLTTGAVSETRSSAAEFNANHPFAFVVRDKIENLIIVAGLLRNPAVNRDY</sequence>
<gene>
    <name evidence="7" type="ORF">NTJ_06251</name>
</gene>
<dbReference type="Gene3D" id="2.30.39.10">
    <property type="entry name" value="Alpha-1-antitrypsin, domain 1"/>
    <property type="match status" value="1"/>
</dbReference>
<feature type="compositionally biased region" description="Polar residues" evidence="4">
    <location>
        <begin position="296"/>
        <end position="331"/>
    </location>
</feature>
<feature type="domain" description="Serpin" evidence="6">
    <location>
        <begin position="41"/>
        <end position="599"/>
    </location>
</feature>
<dbReference type="SUPFAM" id="SSF56574">
    <property type="entry name" value="Serpins"/>
    <property type="match status" value="1"/>
</dbReference>
<protein>
    <submittedName>
        <fullName evidence="7">Serine protease inhibitor</fullName>
    </submittedName>
</protein>
<feature type="compositionally biased region" description="Basic and acidic residues" evidence="4">
    <location>
        <begin position="164"/>
        <end position="252"/>
    </location>
</feature>
<dbReference type="Proteomes" id="UP001307889">
    <property type="component" value="Chromosome 4"/>
</dbReference>
<feature type="region of interest" description="Disordered" evidence="4">
    <location>
        <begin position="151"/>
        <end position="342"/>
    </location>
</feature>
<keyword evidence="8" id="KW-1185">Reference proteome</keyword>
<feature type="compositionally biased region" description="Polar residues" evidence="4">
    <location>
        <begin position="265"/>
        <end position="274"/>
    </location>
</feature>
<evidence type="ECO:0000259" key="6">
    <source>
        <dbReference type="SMART" id="SM00093"/>
    </source>
</evidence>
<dbReference type="InterPro" id="IPR036186">
    <property type="entry name" value="Serpin_sf"/>
</dbReference>
<accession>A0ABN7AMI8</accession>